<proteinExistence type="predicted"/>
<reference evidence="2" key="1">
    <citation type="submission" date="2024-07" db="EMBL/GenBank/DDBJ databases">
        <authorList>
            <person name="Yu S.T."/>
        </authorList>
    </citation>
    <scope>NUCLEOTIDE SEQUENCE</scope>
    <source>
        <strain evidence="2">R35</strain>
    </source>
</reference>
<keyword evidence="1" id="KW-1133">Transmembrane helix</keyword>
<dbReference type="RefSeq" id="WP_369260540.1">
    <property type="nucleotide sequence ID" value="NZ_CP163440.1"/>
</dbReference>
<name>A0AB39S857_9ACTN</name>
<evidence type="ECO:0000256" key="1">
    <source>
        <dbReference type="SAM" id="Phobius"/>
    </source>
</evidence>
<protein>
    <submittedName>
        <fullName evidence="2">Uncharacterized protein</fullName>
    </submittedName>
</protein>
<organism evidence="2">
    <name type="scientific">Streptomyces sp. R35</name>
    <dbReference type="NCBI Taxonomy" id="3238630"/>
    <lineage>
        <taxon>Bacteria</taxon>
        <taxon>Bacillati</taxon>
        <taxon>Actinomycetota</taxon>
        <taxon>Actinomycetes</taxon>
        <taxon>Kitasatosporales</taxon>
        <taxon>Streptomycetaceae</taxon>
        <taxon>Streptomyces</taxon>
    </lineage>
</organism>
<keyword evidence="1" id="KW-0812">Transmembrane</keyword>
<evidence type="ECO:0000313" key="2">
    <source>
        <dbReference type="EMBL" id="XDQ63782.1"/>
    </source>
</evidence>
<dbReference type="EMBL" id="CP163440">
    <property type="protein sequence ID" value="XDQ63782.1"/>
    <property type="molecule type" value="Genomic_DNA"/>
</dbReference>
<dbReference type="AlphaFoldDB" id="A0AB39S857"/>
<gene>
    <name evidence="2" type="ORF">AB5J50_24835</name>
</gene>
<accession>A0AB39S857</accession>
<keyword evidence="1" id="KW-0472">Membrane</keyword>
<feature type="transmembrane region" description="Helical" evidence="1">
    <location>
        <begin position="25"/>
        <end position="49"/>
    </location>
</feature>
<sequence length="54" mass="6397">MSERDDIDGVDYEDPFERGKMDWTFFRGVLLAGFLLMMIAFGIFTWAFAHRNPY</sequence>